<evidence type="ECO:0000313" key="5">
    <source>
        <dbReference type="Proteomes" id="UP000271098"/>
    </source>
</evidence>
<organism evidence="6">
    <name type="scientific">Gongylonema pulchrum</name>
    <dbReference type="NCBI Taxonomy" id="637853"/>
    <lineage>
        <taxon>Eukaryota</taxon>
        <taxon>Metazoa</taxon>
        <taxon>Ecdysozoa</taxon>
        <taxon>Nematoda</taxon>
        <taxon>Chromadorea</taxon>
        <taxon>Rhabditida</taxon>
        <taxon>Spirurina</taxon>
        <taxon>Spiruromorpha</taxon>
        <taxon>Spiruroidea</taxon>
        <taxon>Gongylonematidae</taxon>
        <taxon>Gongylonema</taxon>
    </lineage>
</organism>
<dbReference type="PANTHER" id="PTHR12604">
    <property type="entry name" value="KU AUTOANTIGEN DNA HELICASE"/>
    <property type="match status" value="1"/>
</dbReference>
<dbReference type="Gene3D" id="1.10.1600.10">
    <property type="match status" value="1"/>
</dbReference>
<dbReference type="GO" id="GO:0006303">
    <property type="term" value="P:double-strand break repair via nonhomologous end joining"/>
    <property type="evidence" value="ECO:0007669"/>
    <property type="project" value="InterPro"/>
</dbReference>
<reference evidence="4 5" key="2">
    <citation type="submission" date="2018-11" db="EMBL/GenBank/DDBJ databases">
        <authorList>
            <consortium name="Pathogen Informatics"/>
        </authorList>
    </citation>
    <scope>NUCLEOTIDE SEQUENCE [LARGE SCALE GENOMIC DNA]</scope>
</reference>
<sequence>MPLLDREIIRRRQVGGETVDMSPDEIDKLRRITLPGFYLFFNGSLPLLFYQISMKYFEEVLGSTLMYRTLYEVCMKQKKMMICRYTQKANEEISSKFRYAGFHLVYLPYAEDKRDLSEQMTHPDGEWPKASKEQIEAARGFVKKLTASYFPEKFCNPVLQKHYKVIEALALDYAEMPEVKDQIQPYFVHDVFRKRVEKELDSYRTATLSDDYNPEEKKKKETKTKRTDDSSRSSKIL</sequence>
<reference evidence="6" key="1">
    <citation type="submission" date="2016-06" db="UniProtKB">
        <authorList>
            <consortium name="WormBaseParasite"/>
        </authorList>
    </citation>
    <scope>IDENTIFICATION</scope>
</reference>
<dbReference type="InterPro" id="IPR005160">
    <property type="entry name" value="Ku_C"/>
</dbReference>
<evidence type="ECO:0000256" key="1">
    <source>
        <dbReference type="ARBA" id="ARBA00023125"/>
    </source>
</evidence>
<keyword evidence="5" id="KW-1185">Reference proteome</keyword>
<feature type="compositionally biased region" description="Basic and acidic residues" evidence="2">
    <location>
        <begin position="214"/>
        <end position="237"/>
    </location>
</feature>
<feature type="region of interest" description="Disordered" evidence="2">
    <location>
        <begin position="204"/>
        <end position="237"/>
    </location>
</feature>
<dbReference type="GO" id="GO:0043564">
    <property type="term" value="C:Ku70:Ku80 complex"/>
    <property type="evidence" value="ECO:0007669"/>
    <property type="project" value="TreeGrafter"/>
</dbReference>
<dbReference type="AlphaFoldDB" id="A0A183EAP4"/>
<dbReference type="Pfam" id="PF03730">
    <property type="entry name" value="Ku_C"/>
    <property type="match status" value="1"/>
</dbReference>
<evidence type="ECO:0000313" key="6">
    <source>
        <dbReference type="WBParaSite" id="GPUH_0001806001-mRNA-1"/>
    </source>
</evidence>
<dbReference type="PANTHER" id="PTHR12604:SF2">
    <property type="entry name" value="X-RAY REPAIR CROSS-COMPLEMENTING PROTEIN 6"/>
    <property type="match status" value="1"/>
</dbReference>
<dbReference type="WBParaSite" id="GPUH_0001806001-mRNA-1">
    <property type="protein sequence ID" value="GPUH_0001806001-mRNA-1"/>
    <property type="gene ID" value="GPUH_0001806001"/>
</dbReference>
<dbReference type="InterPro" id="IPR016194">
    <property type="entry name" value="SPOC-like_C_dom_sf"/>
</dbReference>
<dbReference type="GO" id="GO:0003678">
    <property type="term" value="F:DNA helicase activity"/>
    <property type="evidence" value="ECO:0007669"/>
    <property type="project" value="InterPro"/>
</dbReference>
<dbReference type="SUPFAM" id="SSF100939">
    <property type="entry name" value="SPOC domain-like"/>
    <property type="match status" value="1"/>
</dbReference>
<gene>
    <name evidence="4" type="ORF">GPUH_LOCUS18035</name>
</gene>
<dbReference type="Pfam" id="PF02735">
    <property type="entry name" value="Ku"/>
    <property type="match status" value="1"/>
</dbReference>
<evidence type="ECO:0000313" key="4">
    <source>
        <dbReference type="EMBL" id="VDN30925.1"/>
    </source>
</evidence>
<protein>
    <submittedName>
        <fullName evidence="6">Ku domain-containing protein</fullName>
    </submittedName>
</protein>
<dbReference type="SMART" id="SM00559">
    <property type="entry name" value="Ku78"/>
    <property type="match status" value="1"/>
</dbReference>
<dbReference type="InterPro" id="IPR006164">
    <property type="entry name" value="DNA_bd_Ku70/Ku80"/>
</dbReference>
<dbReference type="OrthoDB" id="3249161at2759"/>
<name>A0A183EAP4_9BILA</name>
<dbReference type="Proteomes" id="UP000271098">
    <property type="component" value="Unassembled WGS sequence"/>
</dbReference>
<dbReference type="EMBL" id="UYRT01086096">
    <property type="protein sequence ID" value="VDN30925.1"/>
    <property type="molecule type" value="Genomic_DNA"/>
</dbReference>
<dbReference type="GO" id="GO:0003690">
    <property type="term" value="F:double-stranded DNA binding"/>
    <property type="evidence" value="ECO:0007669"/>
    <property type="project" value="TreeGrafter"/>
</dbReference>
<dbReference type="Gene3D" id="2.40.290.10">
    <property type="match status" value="1"/>
</dbReference>
<feature type="domain" description="Ku" evidence="3">
    <location>
        <begin position="3"/>
        <end position="124"/>
    </location>
</feature>
<evidence type="ECO:0000259" key="3">
    <source>
        <dbReference type="SMART" id="SM00559"/>
    </source>
</evidence>
<keyword evidence="1" id="KW-0238">DNA-binding</keyword>
<accession>A0A183EAP4</accession>
<dbReference type="GO" id="GO:0042162">
    <property type="term" value="F:telomeric DNA binding"/>
    <property type="evidence" value="ECO:0007669"/>
    <property type="project" value="TreeGrafter"/>
</dbReference>
<dbReference type="GO" id="GO:0000723">
    <property type="term" value="P:telomere maintenance"/>
    <property type="evidence" value="ECO:0007669"/>
    <property type="project" value="TreeGrafter"/>
</dbReference>
<proteinExistence type="predicted"/>
<evidence type="ECO:0000256" key="2">
    <source>
        <dbReference type="SAM" id="MobiDB-lite"/>
    </source>
</evidence>